<feature type="compositionally biased region" description="Gly residues" evidence="1">
    <location>
        <begin position="559"/>
        <end position="574"/>
    </location>
</feature>
<feature type="region of interest" description="Disordered" evidence="1">
    <location>
        <begin position="726"/>
        <end position="760"/>
    </location>
</feature>
<reference evidence="2 3" key="1">
    <citation type="submission" date="2024-01" db="EMBL/GenBank/DDBJ databases">
        <authorList>
            <person name="Allen C."/>
            <person name="Tagirdzhanova G."/>
        </authorList>
    </citation>
    <scope>NUCLEOTIDE SEQUENCE [LARGE SCALE GENOMIC DNA]</scope>
</reference>
<name>A0ABP0BMB3_9PEZI</name>
<evidence type="ECO:0000256" key="1">
    <source>
        <dbReference type="SAM" id="MobiDB-lite"/>
    </source>
</evidence>
<gene>
    <name evidence="2" type="ORF">SCUCBS95973_004274</name>
</gene>
<comment type="caution">
    <text evidence="2">The sequence shown here is derived from an EMBL/GenBank/DDBJ whole genome shotgun (WGS) entry which is preliminary data.</text>
</comment>
<feature type="compositionally biased region" description="Low complexity" evidence="1">
    <location>
        <begin position="736"/>
        <end position="760"/>
    </location>
</feature>
<evidence type="ECO:0000313" key="3">
    <source>
        <dbReference type="Proteomes" id="UP001642405"/>
    </source>
</evidence>
<organism evidence="2 3">
    <name type="scientific">Sporothrix curviconia</name>
    <dbReference type="NCBI Taxonomy" id="1260050"/>
    <lineage>
        <taxon>Eukaryota</taxon>
        <taxon>Fungi</taxon>
        <taxon>Dikarya</taxon>
        <taxon>Ascomycota</taxon>
        <taxon>Pezizomycotina</taxon>
        <taxon>Sordariomycetes</taxon>
        <taxon>Sordariomycetidae</taxon>
        <taxon>Ophiostomatales</taxon>
        <taxon>Ophiostomataceae</taxon>
        <taxon>Sporothrix</taxon>
    </lineage>
</organism>
<accession>A0ABP0BMB3</accession>
<evidence type="ECO:0000313" key="2">
    <source>
        <dbReference type="EMBL" id="CAK7220768.1"/>
    </source>
</evidence>
<protein>
    <submittedName>
        <fullName evidence="2">Uncharacterized protein</fullName>
    </submittedName>
</protein>
<feature type="region of interest" description="Disordered" evidence="1">
    <location>
        <begin position="529"/>
        <end position="582"/>
    </location>
</feature>
<proteinExistence type="predicted"/>
<dbReference type="EMBL" id="CAWUHB010000020">
    <property type="protein sequence ID" value="CAK7220768.1"/>
    <property type="molecule type" value="Genomic_DNA"/>
</dbReference>
<feature type="compositionally biased region" description="Low complexity" evidence="1">
    <location>
        <begin position="662"/>
        <end position="671"/>
    </location>
</feature>
<feature type="region of interest" description="Disordered" evidence="1">
    <location>
        <begin position="656"/>
        <end position="709"/>
    </location>
</feature>
<feature type="compositionally biased region" description="Pro residues" evidence="1">
    <location>
        <begin position="31"/>
        <end position="41"/>
    </location>
</feature>
<sequence>MPDLHLTVGFRADFLIGFHKDNGGSPAAARPQPPHPGPRPIRLPVRTTPSSHDRFLLDAAVGVIGKNMAVSEIVDDPNDALLLPLPGIMSVHRLLDKRQFWGTVRWFVSSPANSLARQVVPLPLAMLVPPSPGGSPQPDTVRWFVSSPANSLARQEVPLPLAMLAPPSADGSLQASQPQPACSWRPVTIATPPFPSKIAFPAPFLPPRDDPNFAACLQRAQETTHLVIFAPLERLCSSFVTQVNYSCTFVVHIGLGRRHAENDPMRLLALKKLATMLWLGGETLFAKMAGSPDMAGLPSLASSACLRVRPSGFEPTLLDLLDDQYSSTAYEEWLSPVLGPSPHHADVHEQVRKRSLVDAVLCSQFATSDANPADSHRLSTSLFSSVSLTADPLRLAELRREFEVSYDADADLAHELYLLWRAPDVDTVAKLLTPAFWQGPSTTPAQHCAFDFVNLRNDVRDAHPDSHHPTIAFRLFPATVDPKLVALWSQHCTALVHKAANCSPSEFLETCARLYRVARGDDGEFDFYSSARGDKGGLSGDEGDDEDSSRVTSDSSSGSDGGSDGDSDMGGTGDGSRAHPAPAASSVPVAIMNNAAMSPCSAALALPADFIPASAPMVAAGAYEQREESPDLGNIYDADDDFVPVIPADGAAMAIDNDDEYTSLSSGSDTTSNDDDMMPLDSTDDNHSEGMDGWTSDSAPYSSSSDHEGRYPAYVAADNWIKVDMSSVPSDAEQTSSSGPGSLSGPGSSSNDMSSSESDA</sequence>
<dbReference type="Proteomes" id="UP001642405">
    <property type="component" value="Unassembled WGS sequence"/>
</dbReference>
<feature type="region of interest" description="Disordered" evidence="1">
    <location>
        <begin position="23"/>
        <end position="46"/>
    </location>
</feature>
<keyword evidence="3" id="KW-1185">Reference proteome</keyword>